<comment type="caution">
    <text evidence="1">The sequence shown here is derived from an EMBL/GenBank/DDBJ whole genome shotgun (WGS) entry which is preliminary data.</text>
</comment>
<gene>
    <name evidence="1" type="ORF">S06H3_21139</name>
</gene>
<dbReference type="EMBL" id="BARV01011051">
    <property type="protein sequence ID" value="GAI03566.1"/>
    <property type="molecule type" value="Genomic_DNA"/>
</dbReference>
<dbReference type="AlphaFoldDB" id="X1LCK4"/>
<accession>X1LCK4</accession>
<dbReference type="InterPro" id="IPR008928">
    <property type="entry name" value="6-hairpin_glycosidase_sf"/>
</dbReference>
<sequence>MREGRQGKFFNKKKYIGKELPTFEKVKDHIPIPIYDEKEGFIKLYWRSWELAFKNMYQPSPESGFVSNYFDAAFSDNIFLWDTSFITIFGRYIHHIFPAIESLDNFYVKQHETGEICREISRYTGKDYWVNTKGDPNQEKYLYPDK</sequence>
<organism evidence="1">
    <name type="scientific">marine sediment metagenome</name>
    <dbReference type="NCBI Taxonomy" id="412755"/>
    <lineage>
        <taxon>unclassified sequences</taxon>
        <taxon>metagenomes</taxon>
        <taxon>ecological metagenomes</taxon>
    </lineage>
</organism>
<evidence type="ECO:0000313" key="1">
    <source>
        <dbReference type="EMBL" id="GAI03566.1"/>
    </source>
</evidence>
<name>X1LCK4_9ZZZZ</name>
<proteinExistence type="predicted"/>
<protein>
    <submittedName>
        <fullName evidence="1">Uncharacterized protein</fullName>
    </submittedName>
</protein>
<dbReference type="Gene3D" id="1.50.10.10">
    <property type="match status" value="1"/>
</dbReference>
<dbReference type="SUPFAM" id="SSF48208">
    <property type="entry name" value="Six-hairpin glycosidases"/>
    <property type="match status" value="1"/>
</dbReference>
<dbReference type="InterPro" id="IPR012341">
    <property type="entry name" value="6hp_glycosidase-like_sf"/>
</dbReference>
<dbReference type="GO" id="GO:0005975">
    <property type="term" value="P:carbohydrate metabolic process"/>
    <property type="evidence" value="ECO:0007669"/>
    <property type="project" value="InterPro"/>
</dbReference>
<reference evidence="1" key="1">
    <citation type="journal article" date="2014" name="Front. Microbiol.">
        <title>High frequency of phylogenetically diverse reductive dehalogenase-homologous genes in deep subseafloor sedimentary metagenomes.</title>
        <authorList>
            <person name="Kawai M."/>
            <person name="Futagami T."/>
            <person name="Toyoda A."/>
            <person name="Takaki Y."/>
            <person name="Nishi S."/>
            <person name="Hori S."/>
            <person name="Arai W."/>
            <person name="Tsubouchi T."/>
            <person name="Morono Y."/>
            <person name="Uchiyama I."/>
            <person name="Ito T."/>
            <person name="Fujiyama A."/>
            <person name="Inagaki F."/>
            <person name="Takami H."/>
        </authorList>
    </citation>
    <scope>NUCLEOTIDE SEQUENCE</scope>
    <source>
        <strain evidence="1">Expedition CK06-06</strain>
    </source>
</reference>